<evidence type="ECO:0000256" key="1">
    <source>
        <dbReference type="ARBA" id="ARBA00007017"/>
    </source>
</evidence>
<dbReference type="GO" id="GO:0000775">
    <property type="term" value="C:chromosome, centromeric region"/>
    <property type="evidence" value="ECO:0007669"/>
    <property type="project" value="TreeGrafter"/>
</dbReference>
<dbReference type="EMBL" id="CZPT02000907">
    <property type="protein sequence ID" value="SCU68153.1"/>
    <property type="molecule type" value="Genomic_DNA"/>
</dbReference>
<keyword evidence="2" id="KW-0235">DNA replication</keyword>
<dbReference type="Pfam" id="PF09724">
    <property type="entry name" value="Dcc1"/>
    <property type="match status" value="1"/>
</dbReference>
<dbReference type="Proteomes" id="UP000195570">
    <property type="component" value="Unassembled WGS sequence"/>
</dbReference>
<sequence>MARVTLREDFDDCAADYRILSVSADHFKEITCKVAACKQTGEEMGKINETHHEATTLMTMKGGSQLLLCDDERTFRVRRVEYSNTLLLAEAKAAKMHDTNGIIESDNASDAGEGREHVVVCSSERVFEVKPSVAYNDISQHLLESPLTLKELDTLGTVERSDENVEYIKREELENGTSSSAQRFYTFPQLVALNRSSARELAVILSDMGAVVFNGYVRLLKPALMREALRASLNFFDAYDTMSWEGVMEQLCPSVYPHIVLRAVRAAYGNATASGETPRGMAAFLQVPKVLQALAASVLLADDAEQNTQFTEAELQDKKLSKSVNRRGSLFPELDFDIFYDSWTSSIPSSLFVDGTLPSQSDRNALLKFLYGSVIVVRNAEGDSHVGARAVWAPSNVLSTDVSLRTRQLFEIRPGRWEAEELRAYVAPLLDPGVAFDHIIVRYAKEYRVPGRPVMYGSLS</sequence>
<proteinExistence type="inferred from homology"/>
<keyword evidence="4" id="KW-1185">Reference proteome</keyword>
<dbReference type="RefSeq" id="XP_067079365.1">
    <property type="nucleotide sequence ID" value="XM_067223264.1"/>
</dbReference>
<dbReference type="GO" id="GO:0006260">
    <property type="term" value="P:DNA replication"/>
    <property type="evidence" value="ECO:0007669"/>
    <property type="project" value="UniProtKB-KW"/>
</dbReference>
<organism evidence="3 4">
    <name type="scientific">Trypanosoma equiperdum</name>
    <dbReference type="NCBI Taxonomy" id="5694"/>
    <lineage>
        <taxon>Eukaryota</taxon>
        <taxon>Discoba</taxon>
        <taxon>Euglenozoa</taxon>
        <taxon>Kinetoplastea</taxon>
        <taxon>Metakinetoplastina</taxon>
        <taxon>Trypanosomatida</taxon>
        <taxon>Trypanosomatidae</taxon>
        <taxon>Trypanosoma</taxon>
    </lineage>
</organism>
<dbReference type="GeneID" id="92381273"/>
<dbReference type="PANTHER" id="PTHR13395:SF6">
    <property type="entry name" value="SISTER CHROMATID COHESION PROTEIN DCC1"/>
    <property type="match status" value="1"/>
</dbReference>
<evidence type="ECO:0000313" key="3">
    <source>
        <dbReference type="EMBL" id="SCU68153.1"/>
    </source>
</evidence>
<evidence type="ECO:0000256" key="2">
    <source>
        <dbReference type="ARBA" id="ARBA00022705"/>
    </source>
</evidence>
<name>A0A1G4I861_TRYEQ</name>
<dbReference type="GO" id="GO:0031390">
    <property type="term" value="C:Ctf18 RFC-like complex"/>
    <property type="evidence" value="ECO:0007669"/>
    <property type="project" value="InterPro"/>
</dbReference>
<protein>
    <submittedName>
        <fullName evidence="3">Uncharacterized conserved protein (DUF2036), putative</fullName>
    </submittedName>
</protein>
<dbReference type="GO" id="GO:0000785">
    <property type="term" value="C:chromatin"/>
    <property type="evidence" value="ECO:0007669"/>
    <property type="project" value="TreeGrafter"/>
</dbReference>
<dbReference type="AlphaFoldDB" id="A0A1G4I861"/>
<accession>A0A1G4I861</accession>
<dbReference type="GO" id="GO:0034088">
    <property type="term" value="P:maintenance of mitotic sister chromatid cohesion"/>
    <property type="evidence" value="ECO:0007669"/>
    <property type="project" value="TreeGrafter"/>
</dbReference>
<dbReference type="PANTHER" id="PTHR13395">
    <property type="entry name" value="SISTER CHROMATID COHESION PROTEIN DCC1-RELATED"/>
    <property type="match status" value="1"/>
</dbReference>
<evidence type="ECO:0000313" key="4">
    <source>
        <dbReference type="Proteomes" id="UP000195570"/>
    </source>
</evidence>
<dbReference type="InterPro" id="IPR019128">
    <property type="entry name" value="Dcc1"/>
</dbReference>
<gene>
    <name evidence="3" type="ORF">TEOVI_000733900</name>
</gene>
<comment type="caution">
    <text evidence="3">The sequence shown here is derived from an EMBL/GenBank/DDBJ whole genome shotgun (WGS) entry which is preliminary data.</text>
</comment>
<comment type="similarity">
    <text evidence="1">Belongs to the DCC1 family.</text>
</comment>
<dbReference type="VEuPathDB" id="TriTrypDB:TEOVI_000733900"/>
<reference evidence="3" key="1">
    <citation type="submission" date="2016-09" db="EMBL/GenBank/DDBJ databases">
        <authorList>
            <person name="Hebert L."/>
            <person name="Moumen B."/>
        </authorList>
    </citation>
    <scope>NUCLEOTIDE SEQUENCE [LARGE SCALE GENOMIC DNA]</scope>
    <source>
        <strain evidence="3">OVI</strain>
    </source>
</reference>